<protein>
    <submittedName>
        <fullName evidence="1">Uncharacterized protein</fullName>
    </submittedName>
</protein>
<comment type="caution">
    <text evidence="1">The sequence shown here is derived from an EMBL/GenBank/DDBJ whole genome shotgun (WGS) entry which is preliminary data.</text>
</comment>
<evidence type="ECO:0000313" key="2">
    <source>
        <dbReference type="Proteomes" id="UP000027327"/>
    </source>
</evidence>
<dbReference type="AlphaFoldDB" id="A0A062HUV3"/>
<organism evidence="1 2">
    <name type="scientific">Acinetobacter baumannii 21072</name>
    <dbReference type="NCBI Taxonomy" id="1310697"/>
    <lineage>
        <taxon>Bacteria</taxon>
        <taxon>Pseudomonadati</taxon>
        <taxon>Pseudomonadota</taxon>
        <taxon>Gammaproteobacteria</taxon>
        <taxon>Moraxellales</taxon>
        <taxon>Moraxellaceae</taxon>
        <taxon>Acinetobacter</taxon>
        <taxon>Acinetobacter calcoaceticus/baumannii complex</taxon>
    </lineage>
</organism>
<proteinExistence type="predicted"/>
<gene>
    <name evidence="1" type="ORF">J596_4042</name>
</gene>
<reference evidence="1 2" key="1">
    <citation type="submission" date="2014-04" db="EMBL/GenBank/DDBJ databases">
        <title>Comparative genomics and transcriptomics to identify genetic mechanisms underlying the emergence of carbapenem resistant Acinetobacter baumannii (CRAb).</title>
        <authorList>
            <person name="Harris A.D."/>
            <person name="Johnson K.J."/>
            <person name="George J."/>
            <person name="Nadendla S."/>
            <person name="Daugherty S.C."/>
            <person name="Parankush S."/>
            <person name="Sadzewicz L."/>
            <person name="Tallon L."/>
            <person name="Sengamalay N."/>
            <person name="Hazen T.H."/>
            <person name="Rasko D.A."/>
        </authorList>
    </citation>
    <scope>NUCLEOTIDE SEQUENCE [LARGE SCALE GENOMIC DNA]</scope>
    <source>
        <strain evidence="1 2">21072</strain>
    </source>
</reference>
<dbReference type="EMBL" id="JMOD01000157">
    <property type="protein sequence ID" value="KCY09398.1"/>
    <property type="molecule type" value="Genomic_DNA"/>
</dbReference>
<dbReference type="RefSeq" id="WP_032038111.1">
    <property type="nucleotide sequence ID" value="NZ_JMOD01000157.1"/>
</dbReference>
<sequence length="111" mass="12695">MWSCINPHCNQKEGTALKKWPYGNVYATCEQKCKCESPVLELTFCKECNSPHLLGQLVDANDGIRQLKQVGEVKIDEFSLLTEEDEIEEADINNSSNKLIDYNPYSVYLYV</sequence>
<name>A0A062HUV3_ACIBA</name>
<dbReference type="PATRIC" id="fig|1310697.3.peg.3803"/>
<accession>A0A062HUV3</accession>
<evidence type="ECO:0000313" key="1">
    <source>
        <dbReference type="EMBL" id="KCY09398.1"/>
    </source>
</evidence>
<dbReference type="Proteomes" id="UP000027327">
    <property type="component" value="Unassembled WGS sequence"/>
</dbReference>